<dbReference type="Proteomes" id="UP001055091">
    <property type="component" value="Unassembled WGS sequence"/>
</dbReference>
<gene>
    <name evidence="2" type="ORF">CE91St55_60150</name>
</gene>
<organism evidence="2 3">
    <name type="scientific">Hungatella hathewayi</name>
    <dbReference type="NCBI Taxonomy" id="154046"/>
    <lineage>
        <taxon>Bacteria</taxon>
        <taxon>Bacillati</taxon>
        <taxon>Bacillota</taxon>
        <taxon>Clostridia</taxon>
        <taxon>Lachnospirales</taxon>
        <taxon>Lachnospiraceae</taxon>
        <taxon>Hungatella</taxon>
    </lineage>
</organism>
<evidence type="ECO:0000256" key="1">
    <source>
        <dbReference type="SAM" id="Phobius"/>
    </source>
</evidence>
<evidence type="ECO:0000313" key="3">
    <source>
        <dbReference type="Proteomes" id="UP001055091"/>
    </source>
</evidence>
<keyword evidence="1" id="KW-0472">Membrane</keyword>
<feature type="transmembrane region" description="Helical" evidence="1">
    <location>
        <begin position="53"/>
        <end position="73"/>
    </location>
</feature>
<name>A0AA37JMM5_9FIRM</name>
<reference evidence="2" key="1">
    <citation type="submission" date="2022-01" db="EMBL/GenBank/DDBJ databases">
        <title>Novel bile acid biosynthetic pathways are enriched in the microbiome of centenarians.</title>
        <authorList>
            <person name="Sato Y."/>
            <person name="Atarashi K."/>
            <person name="Plichta R.D."/>
            <person name="Arai Y."/>
            <person name="Sasajima S."/>
            <person name="Kearney M.S."/>
            <person name="Suda W."/>
            <person name="Takeshita K."/>
            <person name="Sasaki T."/>
            <person name="Okamoto S."/>
            <person name="Skelly N.A."/>
            <person name="Okamura Y."/>
            <person name="Vlamakis H."/>
            <person name="Li Y."/>
            <person name="Tanoue T."/>
            <person name="Takei H."/>
            <person name="Nittono H."/>
            <person name="Narushima S."/>
            <person name="Irie J."/>
            <person name="Itoh H."/>
            <person name="Moriya K."/>
            <person name="Sugiura Y."/>
            <person name="Suematsu M."/>
            <person name="Moritoki N."/>
            <person name="Shibata S."/>
            <person name="Littman R.D."/>
            <person name="Fischbach A.M."/>
            <person name="Uwamino Y."/>
            <person name="Inoue T."/>
            <person name="Honda A."/>
            <person name="Hattori M."/>
            <person name="Murai T."/>
            <person name="Xavier J.R."/>
            <person name="Hirose N."/>
            <person name="Honda K."/>
        </authorList>
    </citation>
    <scope>NUCLEOTIDE SEQUENCE</scope>
    <source>
        <strain evidence="2">CE91-St55</strain>
    </source>
</reference>
<keyword evidence="1" id="KW-0812">Transmembrane</keyword>
<accession>A0AA37JMM5</accession>
<keyword evidence="1" id="KW-1133">Transmembrane helix</keyword>
<dbReference type="AlphaFoldDB" id="A0AA37JMM5"/>
<feature type="transmembrane region" description="Helical" evidence="1">
    <location>
        <begin position="12"/>
        <end position="33"/>
    </location>
</feature>
<dbReference type="RefSeq" id="WP_148511132.1">
    <property type="nucleotide sequence ID" value="NZ_BQNJ01000002.1"/>
</dbReference>
<evidence type="ECO:0000313" key="2">
    <source>
        <dbReference type="EMBL" id="GKH04034.1"/>
    </source>
</evidence>
<comment type="caution">
    <text evidence="2">The sequence shown here is derived from an EMBL/GenBank/DDBJ whole genome shotgun (WGS) entry which is preliminary data.</text>
</comment>
<protein>
    <submittedName>
        <fullName evidence="2">Uncharacterized protein</fullName>
    </submittedName>
</protein>
<proteinExistence type="predicted"/>
<sequence length="74" mass="8146">MEFIESFLSAYWQYVTLVIGAGFTIFGVICNKIKLPGFLTRNPDAIYSLGLRIVYILLGIGAVLYSLCCIFSGA</sequence>
<dbReference type="EMBL" id="BQNJ01000002">
    <property type="protein sequence ID" value="GKH04034.1"/>
    <property type="molecule type" value="Genomic_DNA"/>
</dbReference>